<feature type="region of interest" description="Disordered" evidence="3">
    <location>
        <begin position="434"/>
        <end position="554"/>
    </location>
</feature>
<organism evidence="6 7">
    <name type="scientific">Aspergillus tamarii</name>
    <dbReference type="NCBI Taxonomy" id="41984"/>
    <lineage>
        <taxon>Eukaryota</taxon>
        <taxon>Fungi</taxon>
        <taxon>Dikarya</taxon>
        <taxon>Ascomycota</taxon>
        <taxon>Pezizomycotina</taxon>
        <taxon>Eurotiomycetes</taxon>
        <taxon>Eurotiomycetidae</taxon>
        <taxon>Eurotiales</taxon>
        <taxon>Aspergillaceae</taxon>
        <taxon>Aspergillus</taxon>
        <taxon>Aspergillus subgen. Circumdati</taxon>
    </lineage>
</organism>
<accession>A0A5N6V8P4</accession>
<dbReference type="AlphaFoldDB" id="A0A5N6V8P4"/>
<gene>
    <name evidence="6" type="ORF">BDV40DRAFT_295508</name>
</gene>
<feature type="region of interest" description="Disordered" evidence="3">
    <location>
        <begin position="46"/>
        <end position="90"/>
    </location>
</feature>
<feature type="compositionally biased region" description="Gly residues" evidence="3">
    <location>
        <begin position="48"/>
        <end position="57"/>
    </location>
</feature>
<keyword evidence="4" id="KW-0812">Transmembrane</keyword>
<sequence>MQTVEASFYRGPLEAPRLYQPLASRVVQNWGAPSAAPVANNGYSQNGQYGGTSGQGTWGQSWGQVQAPGQAESGGQAQSGGQAHYPGQAKAAEQSVAVQAEAASTALQPVATENNGQYTWKANGQTAQLQTSIQSQATSTLSQLTTTSQTMSTASQTTTTTSDTTTTHSKSTSTKSHPTTLETRVSHTATATAADLTPTSTGTSHNAPGKLETSGYAAIAVCAVVGLIAGFVLFSLYRKRKRATAAARAKELRRGGGRPRSGHLETNNSLNTLPHLFLASKTALFSVVSLRSSNEKDDVSSDRSAEEKQIACTPRHQDMKSHHAAVKDAKMPEKSHGDSASISDASTVAGTPSRHPTFRPPTELNYDDCSSSDDSTDDEASDRRPGIYRRLTERVASIRPARSKNPKRGHRHCNSAPNEIITDGIISHRAEMNLSHQSQNPRRRSTPDDSTDHSIPCHSPGLRQSKQRQSNNESRSTSDDDMDHVTDSPNISRSTSGDDSDRNTSFQRPQLKTRGSFKEVVSGLAKMPRMASRNSIYKGSASSSIEEKDRSKLSTIPDDEDKRIIASYAPSTFKTYNVDMEHTPVNETQIKLAVGQSVIIYQVYDHGWVHCLNRETGQDGLAPRACLSIWPTNRPPSNRNVSDLTLYPPLMNASATSLSSSRPMSPITRFYSQRCPSSPAV</sequence>
<feature type="compositionally biased region" description="Basic and acidic residues" evidence="3">
    <location>
        <begin position="381"/>
        <end position="393"/>
    </location>
</feature>
<evidence type="ECO:0000256" key="4">
    <source>
        <dbReference type="SAM" id="Phobius"/>
    </source>
</evidence>
<feature type="domain" description="SH3" evidence="5">
    <location>
        <begin position="571"/>
        <end position="632"/>
    </location>
</feature>
<feature type="compositionally biased region" description="Polar residues" evidence="3">
    <location>
        <begin position="338"/>
        <end position="350"/>
    </location>
</feature>
<dbReference type="PROSITE" id="PS50002">
    <property type="entry name" value="SH3"/>
    <property type="match status" value="1"/>
</dbReference>
<feature type="compositionally biased region" description="Basic and acidic residues" evidence="3">
    <location>
        <begin position="295"/>
        <end position="337"/>
    </location>
</feature>
<evidence type="ECO:0000313" key="7">
    <source>
        <dbReference type="Proteomes" id="UP000326950"/>
    </source>
</evidence>
<proteinExistence type="predicted"/>
<dbReference type="OrthoDB" id="5340910at2759"/>
<keyword evidence="4" id="KW-1133">Transmembrane helix</keyword>
<keyword evidence="7" id="KW-1185">Reference proteome</keyword>
<feature type="compositionally biased region" description="Polar residues" evidence="3">
    <location>
        <begin position="532"/>
        <end position="544"/>
    </location>
</feature>
<evidence type="ECO:0000259" key="5">
    <source>
        <dbReference type="PROSITE" id="PS50002"/>
    </source>
</evidence>
<feature type="compositionally biased region" description="Low complexity" evidence="3">
    <location>
        <begin position="145"/>
        <end position="180"/>
    </location>
</feature>
<evidence type="ECO:0000256" key="2">
    <source>
        <dbReference type="PROSITE-ProRule" id="PRU00192"/>
    </source>
</evidence>
<feature type="compositionally biased region" description="Acidic residues" evidence="3">
    <location>
        <begin position="370"/>
        <end position="380"/>
    </location>
</feature>
<keyword evidence="1 2" id="KW-0728">SH3 domain</keyword>
<evidence type="ECO:0000256" key="3">
    <source>
        <dbReference type="SAM" id="MobiDB-lite"/>
    </source>
</evidence>
<evidence type="ECO:0000313" key="6">
    <source>
        <dbReference type="EMBL" id="KAE8167395.1"/>
    </source>
</evidence>
<dbReference type="SUPFAM" id="SSF50044">
    <property type="entry name" value="SH3-domain"/>
    <property type="match status" value="1"/>
</dbReference>
<feature type="region of interest" description="Disordered" evidence="3">
    <location>
        <begin position="145"/>
        <end position="184"/>
    </location>
</feature>
<feature type="region of interest" description="Disordered" evidence="3">
    <location>
        <begin position="295"/>
        <end position="419"/>
    </location>
</feature>
<dbReference type="EMBL" id="ML738589">
    <property type="protein sequence ID" value="KAE8167395.1"/>
    <property type="molecule type" value="Genomic_DNA"/>
</dbReference>
<feature type="compositionally biased region" description="Polar residues" evidence="3">
    <location>
        <begin position="487"/>
        <end position="510"/>
    </location>
</feature>
<dbReference type="InterPro" id="IPR001452">
    <property type="entry name" value="SH3_domain"/>
</dbReference>
<protein>
    <recommendedName>
        <fullName evidence="5">SH3 domain-containing protein</fullName>
    </recommendedName>
</protein>
<dbReference type="Proteomes" id="UP000326950">
    <property type="component" value="Unassembled WGS sequence"/>
</dbReference>
<dbReference type="InterPro" id="IPR036028">
    <property type="entry name" value="SH3-like_dom_sf"/>
</dbReference>
<feature type="compositionally biased region" description="Basic residues" evidence="3">
    <location>
        <begin position="401"/>
        <end position="413"/>
    </location>
</feature>
<evidence type="ECO:0000256" key="1">
    <source>
        <dbReference type="ARBA" id="ARBA00022443"/>
    </source>
</evidence>
<feature type="compositionally biased region" description="Low complexity" evidence="3">
    <location>
        <begin position="58"/>
        <end position="90"/>
    </location>
</feature>
<name>A0A5N6V8P4_ASPTM</name>
<feature type="compositionally biased region" description="Polar residues" evidence="3">
    <location>
        <begin position="462"/>
        <end position="475"/>
    </location>
</feature>
<keyword evidence="4" id="KW-0472">Membrane</keyword>
<dbReference type="Gene3D" id="2.30.30.40">
    <property type="entry name" value="SH3 Domains"/>
    <property type="match status" value="1"/>
</dbReference>
<reference evidence="6 7" key="1">
    <citation type="submission" date="2019-04" db="EMBL/GenBank/DDBJ databases">
        <title>Friends and foes A comparative genomics study of 23 Aspergillus species from section Flavi.</title>
        <authorList>
            <consortium name="DOE Joint Genome Institute"/>
            <person name="Kjaerbolling I."/>
            <person name="Vesth T."/>
            <person name="Frisvad J.C."/>
            <person name="Nybo J.L."/>
            <person name="Theobald S."/>
            <person name="Kildgaard S."/>
            <person name="Isbrandt T."/>
            <person name="Kuo A."/>
            <person name="Sato A."/>
            <person name="Lyhne E.K."/>
            <person name="Kogle M.E."/>
            <person name="Wiebenga A."/>
            <person name="Kun R.S."/>
            <person name="Lubbers R.J."/>
            <person name="Makela M.R."/>
            <person name="Barry K."/>
            <person name="Chovatia M."/>
            <person name="Clum A."/>
            <person name="Daum C."/>
            <person name="Haridas S."/>
            <person name="He G."/>
            <person name="LaButti K."/>
            <person name="Lipzen A."/>
            <person name="Mondo S."/>
            <person name="Riley R."/>
            <person name="Salamov A."/>
            <person name="Simmons B.A."/>
            <person name="Magnuson J.K."/>
            <person name="Henrissat B."/>
            <person name="Mortensen U.H."/>
            <person name="Larsen T.O."/>
            <person name="Devries R.P."/>
            <person name="Grigoriev I.V."/>
            <person name="Machida M."/>
            <person name="Baker S.E."/>
            <person name="Andersen M.R."/>
        </authorList>
    </citation>
    <scope>NUCLEOTIDE SEQUENCE [LARGE SCALE GENOMIC DNA]</scope>
    <source>
        <strain evidence="6 7">CBS 117626</strain>
    </source>
</reference>
<feature type="transmembrane region" description="Helical" evidence="4">
    <location>
        <begin position="216"/>
        <end position="237"/>
    </location>
</feature>